<sequence length="688" mass="76997">MSESKSSQREGSPATNQGAGRRADPSIHFFESHPCSNCRWNRIPCIVPRSRRRARKYLYDDAEETLAAEYCDVDHIEISSCPEKSGQYEDPRQRLPSPTLSPVQLTSPLNGQGQLPPFLKPLPVTESSYSAFLRSQGAFDLPSTSLQCILLKSYIDFAYPRMPIINLAGFCNVVGCTSGSRGQVSLLLYQAVLFAGSAFLRSDVLIEEGYADTKSLRKDLYKRTELLFELGSEQDRLVLLQAALLMASRSVSQSDTKDSWHWLNTAISLAYALGLHRTPGPSLIFDTDHVKLLRRIWWSCYLRDKILALGVNRPTRIKDEDYEISMLRQDDFELEVLATRLPLLDHDHIGPYTASQQIESAELLIEKTKLFVLINKILLRQQRASFETYRPEADASPERSDSVKAIEEALKLWLADLPPSCRWSAPLDELPADNMITSIHVRRNLLHMSYHTAMYSLHRPQFLPSSPHQAPSEHISPEARARSRAVVLDSVNKITHLAAELHQHKLDGNLPLAAITVLYPAICMHLLNMKSRSDDVREAAIHRFRVCMRIMEKLRELYASADATIGYLEVVLRSAFVTGAPWASSSAEGVFQLNRQDRSDISAVLGYGLSPNAEFDAVVPGAPDIQHILGEEESPADVDMDLGSIFREVCPGSPLGSLEALLDLDFSMESGDLEQLDLEWPDIEVAAT</sequence>
<dbReference type="InterPro" id="IPR007219">
    <property type="entry name" value="XnlR_reg_dom"/>
</dbReference>
<dbReference type="GO" id="GO:0008270">
    <property type="term" value="F:zinc ion binding"/>
    <property type="evidence" value="ECO:0007669"/>
    <property type="project" value="InterPro"/>
</dbReference>
<dbReference type="SMART" id="SM00906">
    <property type="entry name" value="Fungal_trans"/>
    <property type="match status" value="1"/>
</dbReference>
<dbReference type="Proteomes" id="UP000770015">
    <property type="component" value="Unassembled WGS sequence"/>
</dbReference>
<evidence type="ECO:0000313" key="4">
    <source>
        <dbReference type="EMBL" id="KAH6696823.1"/>
    </source>
</evidence>
<organism evidence="4 5">
    <name type="scientific">Plectosphaerella plurivora</name>
    <dbReference type="NCBI Taxonomy" id="936078"/>
    <lineage>
        <taxon>Eukaryota</taxon>
        <taxon>Fungi</taxon>
        <taxon>Dikarya</taxon>
        <taxon>Ascomycota</taxon>
        <taxon>Pezizomycotina</taxon>
        <taxon>Sordariomycetes</taxon>
        <taxon>Hypocreomycetidae</taxon>
        <taxon>Glomerellales</taxon>
        <taxon>Plectosphaerellaceae</taxon>
        <taxon>Plectosphaerella</taxon>
    </lineage>
</organism>
<dbReference type="PANTHER" id="PTHR47425">
    <property type="entry name" value="FARB-RELATED"/>
    <property type="match status" value="1"/>
</dbReference>
<dbReference type="AlphaFoldDB" id="A0A9P8VLV2"/>
<gene>
    <name evidence="4" type="ORF">F5X68DRAFT_271973</name>
</gene>
<dbReference type="OrthoDB" id="4451586at2759"/>
<dbReference type="GO" id="GO:0006351">
    <property type="term" value="P:DNA-templated transcription"/>
    <property type="evidence" value="ECO:0007669"/>
    <property type="project" value="InterPro"/>
</dbReference>
<dbReference type="PANTHER" id="PTHR47425:SF2">
    <property type="entry name" value="FARB-RELATED"/>
    <property type="match status" value="1"/>
</dbReference>
<keyword evidence="1" id="KW-0539">Nucleus</keyword>
<evidence type="ECO:0000259" key="3">
    <source>
        <dbReference type="SMART" id="SM00906"/>
    </source>
</evidence>
<evidence type="ECO:0000313" key="5">
    <source>
        <dbReference type="Proteomes" id="UP000770015"/>
    </source>
</evidence>
<dbReference type="InterPro" id="IPR052761">
    <property type="entry name" value="Fungal_Detox/Toxin_TFs"/>
</dbReference>
<evidence type="ECO:0000256" key="2">
    <source>
        <dbReference type="SAM" id="MobiDB-lite"/>
    </source>
</evidence>
<dbReference type="Pfam" id="PF04082">
    <property type="entry name" value="Fungal_trans"/>
    <property type="match status" value="1"/>
</dbReference>
<comment type="caution">
    <text evidence="4">The sequence shown here is derived from an EMBL/GenBank/DDBJ whole genome shotgun (WGS) entry which is preliminary data.</text>
</comment>
<dbReference type="CDD" id="cd12148">
    <property type="entry name" value="fungal_TF_MHR"/>
    <property type="match status" value="1"/>
</dbReference>
<keyword evidence="5" id="KW-1185">Reference proteome</keyword>
<proteinExistence type="predicted"/>
<feature type="domain" description="Xylanolytic transcriptional activator regulatory" evidence="3">
    <location>
        <begin position="259"/>
        <end position="333"/>
    </location>
</feature>
<name>A0A9P8VLV2_9PEZI</name>
<dbReference type="GO" id="GO:0003677">
    <property type="term" value="F:DNA binding"/>
    <property type="evidence" value="ECO:0007669"/>
    <property type="project" value="InterPro"/>
</dbReference>
<feature type="region of interest" description="Disordered" evidence="2">
    <location>
        <begin position="1"/>
        <end position="25"/>
    </location>
</feature>
<reference evidence="4" key="1">
    <citation type="journal article" date="2021" name="Nat. Commun.">
        <title>Genetic determinants of endophytism in the Arabidopsis root mycobiome.</title>
        <authorList>
            <person name="Mesny F."/>
            <person name="Miyauchi S."/>
            <person name="Thiergart T."/>
            <person name="Pickel B."/>
            <person name="Atanasova L."/>
            <person name="Karlsson M."/>
            <person name="Huettel B."/>
            <person name="Barry K.W."/>
            <person name="Haridas S."/>
            <person name="Chen C."/>
            <person name="Bauer D."/>
            <person name="Andreopoulos W."/>
            <person name="Pangilinan J."/>
            <person name="LaButti K."/>
            <person name="Riley R."/>
            <person name="Lipzen A."/>
            <person name="Clum A."/>
            <person name="Drula E."/>
            <person name="Henrissat B."/>
            <person name="Kohler A."/>
            <person name="Grigoriev I.V."/>
            <person name="Martin F.M."/>
            <person name="Hacquard S."/>
        </authorList>
    </citation>
    <scope>NUCLEOTIDE SEQUENCE</scope>
    <source>
        <strain evidence="4">MPI-SDFR-AT-0117</strain>
    </source>
</reference>
<accession>A0A9P8VLV2</accession>
<dbReference type="EMBL" id="JAGSXJ010000001">
    <property type="protein sequence ID" value="KAH6696823.1"/>
    <property type="molecule type" value="Genomic_DNA"/>
</dbReference>
<evidence type="ECO:0000256" key="1">
    <source>
        <dbReference type="ARBA" id="ARBA00023242"/>
    </source>
</evidence>
<protein>
    <submittedName>
        <fullName evidence="4">Fungal-specific transcription factor domain-containing protein</fullName>
    </submittedName>
</protein>
<feature type="compositionally biased region" description="Polar residues" evidence="2">
    <location>
        <begin position="1"/>
        <end position="18"/>
    </location>
</feature>